<dbReference type="RefSeq" id="WP_013683459.1">
    <property type="nucleotide sequence ID" value="NC_015320.1"/>
</dbReference>
<keyword evidence="3" id="KW-1185">Reference proteome</keyword>
<keyword evidence="1" id="KW-1133">Transmembrane helix</keyword>
<evidence type="ECO:0000313" key="3">
    <source>
        <dbReference type="Proteomes" id="UP000008136"/>
    </source>
</evidence>
<feature type="transmembrane region" description="Helical" evidence="1">
    <location>
        <begin position="6"/>
        <end position="28"/>
    </location>
</feature>
<dbReference type="GeneID" id="60552759"/>
<evidence type="ECO:0000256" key="1">
    <source>
        <dbReference type="SAM" id="Phobius"/>
    </source>
</evidence>
<dbReference type="STRING" id="693661.Arcve_0771"/>
<name>F2KRM2_ARCVS</name>
<dbReference type="OrthoDB" id="84808at2157"/>
<dbReference type="EMBL" id="CP002588">
    <property type="protein sequence ID" value="AEA46787.1"/>
    <property type="molecule type" value="Genomic_DNA"/>
</dbReference>
<evidence type="ECO:0000313" key="2">
    <source>
        <dbReference type="EMBL" id="AEA46787.1"/>
    </source>
</evidence>
<keyword evidence="1" id="KW-0812">Transmembrane</keyword>
<dbReference type="Proteomes" id="UP000008136">
    <property type="component" value="Chromosome"/>
</dbReference>
<proteinExistence type="predicted"/>
<organism evidence="2 3">
    <name type="scientific">Archaeoglobus veneficus (strain DSM 11195 / SNP6)</name>
    <dbReference type="NCBI Taxonomy" id="693661"/>
    <lineage>
        <taxon>Archaea</taxon>
        <taxon>Methanobacteriati</taxon>
        <taxon>Methanobacteriota</taxon>
        <taxon>Archaeoglobi</taxon>
        <taxon>Archaeoglobales</taxon>
        <taxon>Archaeoglobaceae</taxon>
        <taxon>Archaeoglobus</taxon>
    </lineage>
</organism>
<keyword evidence="1" id="KW-0472">Membrane</keyword>
<gene>
    <name evidence="2" type="ordered locus">Arcve_0771</name>
</gene>
<sequence length="51" mass="5668">MGLSSAAWMTLLIPTILGIAVMIVYGFWDKITGKEYLVTDEILGYDEGLEE</sequence>
<reference evidence="2 3" key="1">
    <citation type="submission" date="2011-03" db="EMBL/GenBank/DDBJ databases">
        <title>The complete genome of Archaeoglobus veneficus SNP6.</title>
        <authorList>
            <consortium name="US DOE Joint Genome Institute (JGI-PGF)"/>
            <person name="Lucas S."/>
            <person name="Copeland A."/>
            <person name="Lapidus A."/>
            <person name="Bruce D."/>
            <person name="Goodwin L."/>
            <person name="Pitluck S."/>
            <person name="Kyrpides N."/>
            <person name="Mavromatis K."/>
            <person name="Pagani I."/>
            <person name="Ivanova N."/>
            <person name="Mikhailova N."/>
            <person name="Lu M."/>
            <person name="Detter J.C."/>
            <person name="Tapia R."/>
            <person name="Han C."/>
            <person name="Land M."/>
            <person name="Hauser L."/>
            <person name="Markowitz V."/>
            <person name="Cheng J.-F."/>
            <person name="Hugenholtz P."/>
            <person name="Woyke T."/>
            <person name="Wu D."/>
            <person name="Spring S."/>
            <person name="Brambilla E."/>
            <person name="Klenk H.-P."/>
            <person name="Eisen J.A."/>
        </authorList>
    </citation>
    <scope>NUCLEOTIDE SEQUENCE [LARGE SCALE GENOMIC DNA]</scope>
    <source>
        <strain>SNP6</strain>
    </source>
</reference>
<dbReference type="KEGG" id="ave:Arcve_0771"/>
<accession>F2KRM2</accession>
<dbReference type="eggNOG" id="arCOG07169">
    <property type="taxonomic scope" value="Archaea"/>
</dbReference>
<dbReference type="HOGENOM" id="CLU_2949491_0_0_2"/>
<dbReference type="AlphaFoldDB" id="F2KRM2"/>
<protein>
    <submittedName>
        <fullName evidence="2">Uncharacterized protein</fullName>
    </submittedName>
</protein>